<proteinExistence type="predicted"/>
<evidence type="ECO:0000259" key="1">
    <source>
        <dbReference type="SMART" id="SM00912"/>
    </source>
</evidence>
<dbReference type="SUPFAM" id="SSF51126">
    <property type="entry name" value="Pectin lyase-like"/>
    <property type="match status" value="1"/>
</dbReference>
<dbReference type="InterPro" id="IPR008619">
    <property type="entry name" value="Filamentous_hemagglutn_rpt"/>
</dbReference>
<dbReference type="InterPro" id="IPR049271">
    <property type="entry name" value="DUF6862"/>
</dbReference>
<dbReference type="InterPro" id="IPR011050">
    <property type="entry name" value="Pectin_lyase_fold/virulence"/>
</dbReference>
<dbReference type="SMART" id="SM00912">
    <property type="entry name" value="Haemagg_act"/>
    <property type="match status" value="1"/>
</dbReference>
<dbReference type="Proteomes" id="UP000612855">
    <property type="component" value="Unassembled WGS sequence"/>
</dbReference>
<dbReference type="Pfam" id="PF05860">
    <property type="entry name" value="TPS"/>
    <property type="match status" value="1"/>
</dbReference>
<gene>
    <name evidence="2" type="ORF">GCM10011360_41780</name>
</gene>
<dbReference type="Gene3D" id="2.160.20.10">
    <property type="entry name" value="Single-stranded right-handed beta-helix, Pectin lyase-like"/>
    <property type="match status" value="1"/>
</dbReference>
<dbReference type="InterPro" id="IPR012334">
    <property type="entry name" value="Pectin_lyas_fold"/>
</dbReference>
<feature type="domain" description="Filamentous haemagglutinin FhaB/tRNA nuclease CdiA-like TPS" evidence="1">
    <location>
        <begin position="36"/>
        <end position="155"/>
    </location>
</feature>
<keyword evidence="3" id="KW-1185">Reference proteome</keyword>
<protein>
    <recommendedName>
        <fullName evidence="1">Filamentous haemagglutinin FhaB/tRNA nuclease CdiA-like TPS domain-containing protein</fullName>
    </recommendedName>
</protein>
<name>A0A917EKT1_9RHOB</name>
<organism evidence="2 3">
    <name type="scientific">Primorskyibacter flagellatus</name>
    <dbReference type="NCBI Taxonomy" id="1387277"/>
    <lineage>
        <taxon>Bacteria</taxon>
        <taxon>Pseudomonadati</taxon>
        <taxon>Pseudomonadota</taxon>
        <taxon>Alphaproteobacteria</taxon>
        <taxon>Rhodobacterales</taxon>
        <taxon>Roseobacteraceae</taxon>
        <taxon>Primorskyibacter</taxon>
    </lineage>
</organism>
<comment type="caution">
    <text evidence="2">The sequence shown here is derived from an EMBL/GenBank/DDBJ whole genome shotgun (WGS) entry which is preliminary data.</text>
</comment>
<dbReference type="Pfam" id="PF21726">
    <property type="entry name" value="DUF6862"/>
    <property type="match status" value="1"/>
</dbReference>
<sequence length="2828" mass="288160">MLIVQPVMTQMASAQEVVIDPNGNVGFAPTLKKSTRPQVVDIAKPGSGGVSHNQYTRFDVTSQGVVLNNSTGSVTTQLQGTIAGNANLAGTPATTIVNEVRNTTATTSLVGPVEVAGTKAHVVIANPNGLTCSGCSFINAGEATLSTGVPGVSGSTVTLNVTKGTVTVGRNGLDGAARGVDTVNLVGRFVVVDGRVTARDLVNVQSGALSYSSASRASTGALTGAGTTRDYGVDATSFGAMEAGRITIVGNETGFGVRAQGALSASASNIAVSSPSDIIVRSATATGGVSVNASSGSATVERDVVSTNAAVSVTGRTGVTLFDTAGVYGRTGVTFSSSHGAVDIKGNIQSDSFLTATATNQTLSFGGYGYALGNATLTGKAGLSVEGATIIADRLTGSSTNGETKLAFSALFTGNDVGVTTSGFMLGQDVVVEPLASGSSKLVVAATGTFRNAGDLRLMPTAQISFGSSFVNEATGVIGADRLSALANKTVTNRGVMTSDGSFSLSMTSFTNEATGIVLGSGITLTSAGILLNDGLISASADARLTATTTLTQNGAIQGNGVYLTGATVVAKGASDIRGTATVQVSASSAFTQQGTIATPGTVTVTAPTFTNTGSITSQSTLTATVSGTILNEGALVSSTQLTLNGTGAITNRGVLASYRHATLTSSGTIDNSGTMQVDQTLTVNGPRFQNSGLNALVRAKKGQINTDVITNSGSVYLIDTLTRSNVDLFDNNGIFATQGSVTMTGRDSASRFVNGADGVVLAGLNPDTATQTLTAGRGVVMTFAGMTLGGKVAGSGNITLSGPASLTLTGLVQSTTGTVRLDAPTLRITSTGKLVTGGIAELGATTSFRNDGQITAGNRLQLLANFVSIDNRGGIYTGTGNTNIAMSGAFTSPGAFVTDGTLTISAGSISSTGALQSGGALSLTSQAGLSLGGSAVTNSSITLNGTSIGISNDTQVSATQLNLTGTSFSNGGDVALTGTSNNTWTLSGGLTQSGLTYAAGDIRITAASAGINAGSLLSSNKAVISTTTGNTSVNGRVSGATVTLASSTFTASADSVMTATGNITVTGSAKTQLLGEASAASQLIVTGPEIITNGRAFANIVTLNATGTSVQTKGSLFAYDRIAITAASSLTNTGLIEAQNKVTVNAASISNSTPGQITTTEMILTASDGVTNTGGLYGAKDITVTADSLNNASGATIEAGSLGFTLAGSFTNTGSIDVFGLFGKAGGSATINGLIDAETYFGLDAASLTMGTSGTNIGQIKSKGHVYAGVTGAMSLGVSNVIDSKGVDLRVGSLSSAGTLRATDIMAVTSATGNIANTGAIYGKTIALSSAKDVTNTGTIGAVGVSGQSTTTLAQIRGGTVSTNTTAVVTNSGTIRADDISIQTQGTVSNNAGATIHATKTAEVNSTKAGIVNVGMLRGKDVDVLGKTDFDNQGTTLATATVRAQAGTIRNRVINGSAAKIQGDVISLDADAGWMANDGTIAGTTATGIRARNGSITLSAGSVTGRDISLIAAGGGVWVPINLSAANSIYAEGETVAMRGTTTGTNAVTLVSTAYNVIVDKTITTKKLIIEAANDLETKAGLIRGTELVQVRASDITRPDTTATNRKLSVISGTLKDVVVEIRNGDFGTYTEADNSGYELANLTASGSISLAATGGKAYLRGTINAANDVVILSSGELFLRSATITSGKVLHLESNNRVKPQGSVTLNPGDALEIMQGSGWFYTSEWLTTQNINYNLVAFAKRIVVDTDQRFTGHDVTFRATENIVQRDHVISARKILYAAANDILIEWDGFDWRDANPGVANTGDYWNVADAGIRGHTLLAQAAGMTLYAGNDIHLISGKIHTGGDLALVAGGNILSEPFYLESYEDSRPGGIGWSFDSKYKAVLSGHNINNVQLTELRAYENILSATGSVSIMATGNIDLIGTQVTATNGGITIHSAQGTITMAAAPGFWMYNHQTTTTKKSWFGLKKTTITTTYDAYDDLYKPTTIKAQNGQVYIASAAAPSGDYNRIISAGTQIVAKSMLLSTLNGGAGGGSITLGTYAAESRVSTTTKSKSTFIGITYRNRTNSTAKTATFNSGNDLLADDTLTITSGKNLTIQDGNLAAKTITLSALGNLNILASINSEKSQSYTNKQNLVTITTIQEGYDRQTASLPQITSPNPVVFSIGGSAHIAAAPAVSLNSQLLTIIGSRTFGTTLDPLHTTAARTAAAATAATVTTDYTRAYALPGATNGAQYAYLDQLMDDYNATYSTIMLRDHSWYDKQVRLTPAFQALLSIAVSAVTGPAGLGLSGWQAAAANALISGGIEGAITGNLDPSQVLRNAVLAGGSAYISGVITTNFQLGTALGLSDASPFASGLGAQFSPQAVVNRLSDQIVNRMVTNVVYGQPVFSGFDTLGRTFLVTEAMGVVQFGIGNLGTGTASWEGSLPHILLHGGVGCVAILALNGNCASGFFAGASQAVLAGSGLSNEQKAALAPLIGGLAGFLWADGLAIGVSFGSTIATSGLANNYLHHAEARRKAEIVAALQVCQSQSNCTNAQINALQRELDEIETLDRVRDAAAMAACRNQISQACFEAIRDVSAAVDSYLGTSDGFNQLWADNQRAGLLRGTIMSGPAWNPEAFGLGMVAGALAVTNVMAFNATIRYAAQICAREPICTAAVAGEMLGTEVLAEFSGTNVVVSSGTKRLGTVDLTVQPITLTRVTPPQSERDTVAMLGGLSDDLRIQVSYFNGREVRYGYPGSVRPDIVVCNDIACEVKNYDLSNGYSNLVRNVAGQAAQREVHLPAGMVQQVYIDIRGQTVTASTQAAIRVSIETQTNGVIPASSVFFIQ</sequence>
<dbReference type="EMBL" id="BMFJ01000004">
    <property type="protein sequence ID" value="GGE50349.1"/>
    <property type="molecule type" value="Genomic_DNA"/>
</dbReference>
<evidence type="ECO:0000313" key="3">
    <source>
        <dbReference type="Proteomes" id="UP000612855"/>
    </source>
</evidence>
<evidence type="ECO:0000313" key="2">
    <source>
        <dbReference type="EMBL" id="GGE50349.1"/>
    </source>
</evidence>
<dbReference type="Pfam" id="PF05594">
    <property type="entry name" value="Fil_haemagg"/>
    <property type="match status" value="8"/>
</dbReference>
<dbReference type="NCBIfam" id="TIGR01901">
    <property type="entry name" value="adhes_NPXG"/>
    <property type="match status" value="1"/>
</dbReference>
<accession>A0A917EKT1</accession>
<dbReference type="InterPro" id="IPR008638">
    <property type="entry name" value="FhaB/CdiA-like_TPS"/>
</dbReference>
<reference evidence="3" key="1">
    <citation type="journal article" date="2019" name="Int. J. Syst. Evol. Microbiol.">
        <title>The Global Catalogue of Microorganisms (GCM) 10K type strain sequencing project: providing services to taxonomists for standard genome sequencing and annotation.</title>
        <authorList>
            <consortium name="The Broad Institute Genomics Platform"/>
            <consortium name="The Broad Institute Genome Sequencing Center for Infectious Disease"/>
            <person name="Wu L."/>
            <person name="Ma J."/>
        </authorList>
    </citation>
    <scope>NUCLEOTIDE SEQUENCE [LARGE SCALE GENOMIC DNA]</scope>
    <source>
        <strain evidence="3">CGMCC 1.12664</strain>
    </source>
</reference>